<comment type="caution">
    <text evidence="1">The sequence shown here is derived from an EMBL/GenBank/DDBJ whole genome shotgun (WGS) entry which is preliminary data.</text>
</comment>
<name>A0A0F9KVR5_9ZZZZ</name>
<evidence type="ECO:0000313" key="1">
    <source>
        <dbReference type="EMBL" id="KKM86449.1"/>
    </source>
</evidence>
<dbReference type="AlphaFoldDB" id="A0A0F9KVR5"/>
<sequence>MVEKGNKHYSKKIYQPAIENWKKAMDYYEEALKTAVEKEKIKENITILKESLFNAYKGKVNVHNKNALKA</sequence>
<accession>A0A0F9KVR5</accession>
<protein>
    <submittedName>
        <fullName evidence="1">Uncharacterized protein</fullName>
    </submittedName>
</protein>
<gene>
    <name evidence="1" type="ORF">LCGC14_1278870</name>
</gene>
<dbReference type="EMBL" id="LAZR01007256">
    <property type="protein sequence ID" value="KKM86449.1"/>
    <property type="molecule type" value="Genomic_DNA"/>
</dbReference>
<dbReference type="Gene3D" id="1.20.58.80">
    <property type="entry name" value="Phosphotransferase system, lactose/cellobiose-type IIA subunit"/>
    <property type="match status" value="1"/>
</dbReference>
<proteinExistence type="predicted"/>
<reference evidence="1" key="1">
    <citation type="journal article" date="2015" name="Nature">
        <title>Complex archaea that bridge the gap between prokaryotes and eukaryotes.</title>
        <authorList>
            <person name="Spang A."/>
            <person name="Saw J.H."/>
            <person name="Jorgensen S.L."/>
            <person name="Zaremba-Niedzwiedzka K."/>
            <person name="Martijn J."/>
            <person name="Lind A.E."/>
            <person name="van Eijk R."/>
            <person name="Schleper C."/>
            <person name="Guy L."/>
            <person name="Ettema T.J."/>
        </authorList>
    </citation>
    <scope>NUCLEOTIDE SEQUENCE</scope>
</reference>
<organism evidence="1">
    <name type="scientific">marine sediment metagenome</name>
    <dbReference type="NCBI Taxonomy" id="412755"/>
    <lineage>
        <taxon>unclassified sequences</taxon>
        <taxon>metagenomes</taxon>
        <taxon>ecological metagenomes</taxon>
    </lineage>
</organism>